<name>A0A9R0YYN8_TRITD</name>
<sequence>MSLAKLLVMSFLTLIDLCSWKMEPDQSGTGQTSPRGNDWEVVQLTASNYASAPGPARTEPSGEESEGQVYGAEGGDSAAAALLMSGHFSVPQNEAENLLMGADTSIEQQEARGSQYAVSDKGDDGDREEDPQEKLKDDVLDRIPSFDKGKSLSSVDMEPDDGSELHRGSLVGKDPVTFSSSGYNATDAEKEATESAKEKTEESPTLQNIDPVTDSSNIVASGDESKPDGSGAPRNAWWQKQLISLYRSAKESNKLWPIVVAAAALMGMAYFRRRWQKGKLQLQQVKLQPASSKERINQATVPLNRIKDILVAGNHPSPAPHGNARLG</sequence>
<dbReference type="PANTHER" id="PTHR34797">
    <property type="entry name" value="ATG8-INTERACTING PROTEIN 2"/>
    <property type="match status" value="1"/>
</dbReference>
<dbReference type="OMA" id="THNLPCE"/>
<dbReference type="PANTHER" id="PTHR34797:SF4">
    <property type="entry name" value="OS02G0821900 PROTEIN"/>
    <property type="match status" value="1"/>
</dbReference>
<accession>A0A9R0YYN8</accession>
<keyword evidence="4" id="KW-1185">Reference proteome</keyword>
<keyword evidence="2" id="KW-0732">Signal</keyword>
<feature type="compositionally biased region" description="Polar residues" evidence="1">
    <location>
        <begin position="26"/>
        <end position="35"/>
    </location>
</feature>
<feature type="compositionally biased region" description="Basic and acidic residues" evidence="1">
    <location>
        <begin position="132"/>
        <end position="150"/>
    </location>
</feature>
<feature type="signal peptide" evidence="2">
    <location>
        <begin position="1"/>
        <end position="20"/>
    </location>
</feature>
<reference evidence="3 4" key="1">
    <citation type="submission" date="2017-09" db="EMBL/GenBank/DDBJ databases">
        <authorList>
            <consortium name="International Durum Wheat Genome Sequencing Consortium (IDWGSC)"/>
            <person name="Milanesi L."/>
        </authorList>
    </citation>
    <scope>NUCLEOTIDE SEQUENCE [LARGE SCALE GENOMIC DNA]</scope>
    <source>
        <strain evidence="4">cv. Svevo</strain>
    </source>
</reference>
<dbReference type="InterPro" id="IPR040304">
    <property type="entry name" value="ATG8-IP-1/2"/>
</dbReference>
<evidence type="ECO:0000256" key="2">
    <source>
        <dbReference type="SAM" id="SignalP"/>
    </source>
</evidence>
<gene>
    <name evidence="3" type="ORF">TRITD_6Bv1G222640</name>
</gene>
<feature type="compositionally biased region" description="Polar residues" evidence="1">
    <location>
        <begin position="204"/>
        <end position="219"/>
    </location>
</feature>
<protein>
    <submittedName>
        <fullName evidence="3">Uncharacterized protein</fullName>
    </submittedName>
</protein>
<organism evidence="3 4">
    <name type="scientific">Triticum turgidum subsp. durum</name>
    <name type="common">Durum wheat</name>
    <name type="synonym">Triticum durum</name>
    <dbReference type="NCBI Taxonomy" id="4567"/>
    <lineage>
        <taxon>Eukaryota</taxon>
        <taxon>Viridiplantae</taxon>
        <taxon>Streptophyta</taxon>
        <taxon>Embryophyta</taxon>
        <taxon>Tracheophyta</taxon>
        <taxon>Spermatophyta</taxon>
        <taxon>Magnoliopsida</taxon>
        <taxon>Liliopsida</taxon>
        <taxon>Poales</taxon>
        <taxon>Poaceae</taxon>
        <taxon>BOP clade</taxon>
        <taxon>Pooideae</taxon>
        <taxon>Triticodae</taxon>
        <taxon>Triticeae</taxon>
        <taxon>Triticinae</taxon>
        <taxon>Triticum</taxon>
    </lineage>
</organism>
<evidence type="ECO:0000313" key="3">
    <source>
        <dbReference type="EMBL" id="VAI63315.1"/>
    </source>
</evidence>
<feature type="region of interest" description="Disordered" evidence="1">
    <location>
        <begin position="24"/>
        <end position="74"/>
    </location>
</feature>
<evidence type="ECO:0000256" key="1">
    <source>
        <dbReference type="SAM" id="MobiDB-lite"/>
    </source>
</evidence>
<feature type="compositionally biased region" description="Basic and acidic residues" evidence="1">
    <location>
        <begin position="187"/>
        <end position="202"/>
    </location>
</feature>
<feature type="chain" id="PRO_5040421509" evidence="2">
    <location>
        <begin position="21"/>
        <end position="327"/>
    </location>
</feature>
<proteinExistence type="predicted"/>
<dbReference type="AlphaFoldDB" id="A0A9R0YYN8"/>
<dbReference type="Gramene" id="TRITD6Bv1G222640.1">
    <property type="protein sequence ID" value="TRITD6Bv1G222640.1"/>
    <property type="gene ID" value="TRITD6Bv1G222640"/>
</dbReference>
<evidence type="ECO:0000313" key="4">
    <source>
        <dbReference type="Proteomes" id="UP000324705"/>
    </source>
</evidence>
<dbReference type="EMBL" id="LT934122">
    <property type="protein sequence ID" value="VAI63315.1"/>
    <property type="molecule type" value="Genomic_DNA"/>
</dbReference>
<dbReference type="Proteomes" id="UP000324705">
    <property type="component" value="Chromosome 6B"/>
</dbReference>
<feature type="region of interest" description="Disordered" evidence="1">
    <location>
        <begin position="108"/>
        <end position="234"/>
    </location>
</feature>